<dbReference type="Pfam" id="PF13758">
    <property type="entry name" value="Prefoldin_3"/>
    <property type="match status" value="1"/>
</dbReference>
<name>A0A9N9VU90_9HYPO</name>
<reference evidence="4" key="1">
    <citation type="submission" date="2021-10" db="EMBL/GenBank/DDBJ databases">
        <authorList>
            <person name="Piombo E."/>
        </authorList>
    </citation>
    <scope>NUCLEOTIDE SEQUENCE</scope>
</reference>
<dbReference type="GO" id="GO:0003682">
    <property type="term" value="F:chromatin binding"/>
    <property type="evidence" value="ECO:0007669"/>
    <property type="project" value="TreeGrafter"/>
</dbReference>
<feature type="compositionally biased region" description="Basic residues" evidence="2">
    <location>
        <begin position="597"/>
        <end position="609"/>
    </location>
</feature>
<dbReference type="InterPro" id="IPR052255">
    <property type="entry name" value="RNA_pol_II_subunit5-mediator"/>
</dbReference>
<dbReference type="GO" id="GO:0019212">
    <property type="term" value="F:phosphatase inhibitor activity"/>
    <property type="evidence" value="ECO:0007669"/>
    <property type="project" value="TreeGrafter"/>
</dbReference>
<evidence type="ECO:0000256" key="2">
    <source>
        <dbReference type="SAM" id="MobiDB-lite"/>
    </source>
</evidence>
<evidence type="ECO:0000313" key="5">
    <source>
        <dbReference type="Proteomes" id="UP000696573"/>
    </source>
</evidence>
<sequence>MAPIKDSLIDLERHRILLQDKILELRKALQHWQTWDAEYEGLKEEVTAAGPSPDDLERIQTGFDGELVKQKEIGEIFGLTGQKSKEQIINVLERRIDYVTKNIETLHKQLQAAENKYAAASIISQPDARDEEGQPITEIVEELDEDDNVISFKLNRPGEGVPHIEEALKKAGIKDLVKDLAAVKKDAKEDTGRASTQAQISQQEVPSQVQPKENHAAEPKRKDEPAPKKQIKKKVSFAETHDDVEEVEPTVSRMAARVENIMDAAKGQDAILKEKPVIPANESPEDAALREEMLRYSMGEIGAVVAELEIEENQTSDYEEEDYEFEYSDADLDEDEDYDHEDKYGRFTGSIVTDDYRQRMLELEKKLGVKSRFTAKMEAEEAQETRVQEVEGESSDDEGIGRIVVTRGEDVPSSVQPSTDQTEVKPKKKGVRFAENLDIAPEKPPKTTDAAPTTEKEAIVEPLSDIVVERSGSSKPTEATSNRKPSRFKKTMNSAPEAGALPKGPLDVSPVFLDQDRPTAPTGPEGKTIAEQLVERETTPGVVPADDDLTDITLHQEIAAEHHRLRRKFIQREGGFLEEKESPTQPVDETEGGVGKRPSRFKAARLSKQ</sequence>
<comment type="caution">
    <text evidence="4">The sequence shown here is derived from an EMBL/GenBank/DDBJ whole genome shotgun (WGS) entry which is preliminary data.</text>
</comment>
<dbReference type="EMBL" id="CABFNQ020000740">
    <property type="protein sequence ID" value="CAH0029556.1"/>
    <property type="molecule type" value="Genomic_DNA"/>
</dbReference>
<keyword evidence="5" id="KW-1185">Reference proteome</keyword>
<dbReference type="GO" id="GO:0003714">
    <property type="term" value="F:transcription corepressor activity"/>
    <property type="evidence" value="ECO:0007669"/>
    <property type="project" value="TreeGrafter"/>
</dbReference>
<feature type="coiled-coil region" evidence="1">
    <location>
        <begin position="89"/>
        <end position="123"/>
    </location>
</feature>
<feature type="region of interest" description="Disordered" evidence="2">
    <location>
        <begin position="378"/>
        <end position="527"/>
    </location>
</feature>
<proteinExistence type="predicted"/>
<feature type="compositionally biased region" description="Polar residues" evidence="2">
    <location>
        <begin position="193"/>
        <end position="211"/>
    </location>
</feature>
<feature type="domain" description="DUF3835" evidence="3">
    <location>
        <begin position="529"/>
        <end position="606"/>
    </location>
</feature>
<dbReference type="InterPro" id="IPR039553">
    <property type="entry name" value="Prefoldin-like"/>
</dbReference>
<feature type="compositionally biased region" description="Polar residues" evidence="2">
    <location>
        <begin position="471"/>
        <end position="483"/>
    </location>
</feature>
<dbReference type="PANTHER" id="PTHR15111:SF0">
    <property type="entry name" value="UNCONVENTIONAL PREFOLDIN RPB5 INTERACTOR 1"/>
    <property type="match status" value="1"/>
</dbReference>
<feature type="compositionally biased region" description="Basic and acidic residues" evidence="2">
    <location>
        <begin position="378"/>
        <end position="389"/>
    </location>
</feature>
<keyword evidence="1" id="KW-0175">Coiled coil</keyword>
<organism evidence="4 5">
    <name type="scientific">Clonostachys rhizophaga</name>
    <dbReference type="NCBI Taxonomy" id="160324"/>
    <lineage>
        <taxon>Eukaryota</taxon>
        <taxon>Fungi</taxon>
        <taxon>Dikarya</taxon>
        <taxon>Ascomycota</taxon>
        <taxon>Pezizomycotina</taxon>
        <taxon>Sordariomycetes</taxon>
        <taxon>Hypocreomycetidae</taxon>
        <taxon>Hypocreales</taxon>
        <taxon>Bionectriaceae</taxon>
        <taxon>Clonostachys</taxon>
    </lineage>
</organism>
<dbReference type="Proteomes" id="UP000696573">
    <property type="component" value="Unassembled WGS sequence"/>
</dbReference>
<protein>
    <recommendedName>
        <fullName evidence="3">DUF3835 domain-containing protein</fullName>
    </recommendedName>
</protein>
<dbReference type="PANTHER" id="PTHR15111">
    <property type="entry name" value="RNA POLYMERASE II SUBUNIT 5-MEDIATING PROTEIN NNX3"/>
    <property type="match status" value="1"/>
</dbReference>
<evidence type="ECO:0000313" key="4">
    <source>
        <dbReference type="EMBL" id="CAH0029556.1"/>
    </source>
</evidence>
<dbReference type="AlphaFoldDB" id="A0A9N9VU90"/>
<feature type="compositionally biased region" description="Basic and acidic residues" evidence="2">
    <location>
        <begin position="212"/>
        <end position="227"/>
    </location>
</feature>
<accession>A0A9N9VU90</accession>
<dbReference type="Pfam" id="PF12927">
    <property type="entry name" value="DUF3835"/>
    <property type="match status" value="1"/>
</dbReference>
<dbReference type="GO" id="GO:0000122">
    <property type="term" value="P:negative regulation of transcription by RNA polymerase II"/>
    <property type="evidence" value="ECO:0007669"/>
    <property type="project" value="TreeGrafter"/>
</dbReference>
<evidence type="ECO:0000256" key="1">
    <source>
        <dbReference type="SAM" id="Coils"/>
    </source>
</evidence>
<evidence type="ECO:0000259" key="3">
    <source>
        <dbReference type="Pfam" id="PF12927"/>
    </source>
</evidence>
<gene>
    <name evidence="4" type="ORF">CRHIZ90672A_00003114</name>
</gene>
<feature type="region of interest" description="Disordered" evidence="2">
    <location>
        <begin position="574"/>
        <end position="609"/>
    </location>
</feature>
<dbReference type="OrthoDB" id="21413at2759"/>
<dbReference type="InterPro" id="IPR024325">
    <property type="entry name" value="DUF3835"/>
</dbReference>
<feature type="region of interest" description="Disordered" evidence="2">
    <location>
        <begin position="188"/>
        <end position="251"/>
    </location>
</feature>